<protein>
    <submittedName>
        <fullName evidence="1">Uncharacterized protein</fullName>
    </submittedName>
</protein>
<evidence type="ECO:0000313" key="1">
    <source>
        <dbReference type="EMBL" id="KAJ6821979.1"/>
    </source>
</evidence>
<reference evidence="1" key="1">
    <citation type="journal article" date="2023" name="GigaByte">
        <title>Genome assembly of the bearded iris, Iris pallida Lam.</title>
        <authorList>
            <person name="Bruccoleri R.E."/>
            <person name="Oakeley E.J."/>
            <person name="Faust A.M.E."/>
            <person name="Altorfer M."/>
            <person name="Dessus-Babus S."/>
            <person name="Burckhardt D."/>
            <person name="Oertli M."/>
            <person name="Naumann U."/>
            <person name="Petersen F."/>
            <person name="Wong J."/>
        </authorList>
    </citation>
    <scope>NUCLEOTIDE SEQUENCE</scope>
    <source>
        <strain evidence="1">GSM-AAB239-AS_SAM_17_03QT</strain>
    </source>
</reference>
<evidence type="ECO:0000313" key="2">
    <source>
        <dbReference type="Proteomes" id="UP001140949"/>
    </source>
</evidence>
<name>A0AAX6FZT4_IRIPA</name>
<gene>
    <name evidence="1" type="ORF">M6B38_130400</name>
</gene>
<organism evidence="1 2">
    <name type="scientific">Iris pallida</name>
    <name type="common">Sweet iris</name>
    <dbReference type="NCBI Taxonomy" id="29817"/>
    <lineage>
        <taxon>Eukaryota</taxon>
        <taxon>Viridiplantae</taxon>
        <taxon>Streptophyta</taxon>
        <taxon>Embryophyta</taxon>
        <taxon>Tracheophyta</taxon>
        <taxon>Spermatophyta</taxon>
        <taxon>Magnoliopsida</taxon>
        <taxon>Liliopsida</taxon>
        <taxon>Asparagales</taxon>
        <taxon>Iridaceae</taxon>
        <taxon>Iridoideae</taxon>
        <taxon>Irideae</taxon>
        <taxon>Iris</taxon>
    </lineage>
</organism>
<reference evidence="1" key="2">
    <citation type="submission" date="2023-04" db="EMBL/GenBank/DDBJ databases">
        <authorList>
            <person name="Bruccoleri R.E."/>
            <person name="Oakeley E.J."/>
            <person name="Faust A.-M."/>
            <person name="Dessus-Babus S."/>
            <person name="Altorfer M."/>
            <person name="Burckhardt D."/>
            <person name="Oertli M."/>
            <person name="Naumann U."/>
            <person name="Petersen F."/>
            <person name="Wong J."/>
        </authorList>
    </citation>
    <scope>NUCLEOTIDE SEQUENCE</scope>
    <source>
        <strain evidence="1">GSM-AAB239-AS_SAM_17_03QT</strain>
        <tissue evidence="1">Leaf</tissue>
    </source>
</reference>
<dbReference type="AlphaFoldDB" id="A0AAX6FZT4"/>
<dbReference type="Proteomes" id="UP001140949">
    <property type="component" value="Unassembled WGS sequence"/>
</dbReference>
<accession>A0AAX6FZT4</accession>
<proteinExistence type="predicted"/>
<dbReference type="EMBL" id="JANAVB010024799">
    <property type="protein sequence ID" value="KAJ6821979.1"/>
    <property type="molecule type" value="Genomic_DNA"/>
</dbReference>
<comment type="caution">
    <text evidence="1">The sequence shown here is derived from an EMBL/GenBank/DDBJ whole genome shotgun (WGS) entry which is preliminary data.</text>
</comment>
<keyword evidence="2" id="KW-1185">Reference proteome</keyword>
<sequence>MADHLLPPTSLFLEFCFYTAPNVHFCTFIRYSREREVQISHIPPLQSSFFSFMLLLLFPEREIFCSFLSKFMSSISVWANGAFAKTERKANPQTVHSASRSPSMPAYEARTHENRCQVESCRAVSCYLVPCLYKHRWLREFMCDLSIIFDRRWVGWQLSRVGFRLRRRGYCSLFSLTILVPSVDINYFAFRSTYCPGVFRSHHDG</sequence>